<evidence type="ECO:0000256" key="3">
    <source>
        <dbReference type="PIRSR" id="PIRSR000705-3"/>
    </source>
</evidence>
<dbReference type="SUPFAM" id="SSF52540">
    <property type="entry name" value="P-loop containing nucleoside triphosphate hydrolases"/>
    <property type="match status" value="1"/>
</dbReference>
<feature type="binding site" evidence="3">
    <location>
        <begin position="161"/>
        <end position="165"/>
    </location>
    <ligand>
        <name>ATP</name>
        <dbReference type="ChEBI" id="CHEBI:30616"/>
    </ligand>
</feature>
<dbReference type="PANTHER" id="PTHR10513">
    <property type="entry name" value="DEOXYNUCLEOSIDE KINASE"/>
    <property type="match status" value="1"/>
</dbReference>
<feature type="binding site" evidence="2">
    <location>
        <position position="110"/>
    </location>
    <ligand>
        <name>substrate</name>
    </ligand>
</feature>
<dbReference type="Pfam" id="PF01712">
    <property type="entry name" value="dNK"/>
    <property type="match status" value="1"/>
</dbReference>
<dbReference type="InterPro" id="IPR002624">
    <property type="entry name" value="DCK/DGK"/>
</dbReference>
<dbReference type="InterPro" id="IPR050566">
    <property type="entry name" value="Deoxyribonucleoside_kinase"/>
</dbReference>
<feature type="binding site" evidence="2">
    <location>
        <position position="68"/>
    </location>
    <ligand>
        <name>substrate</name>
    </ligand>
</feature>
<evidence type="ECO:0000313" key="5">
    <source>
        <dbReference type="EMBL" id="UZT29165.1"/>
    </source>
</evidence>
<keyword evidence="3" id="KW-0067">ATP-binding</keyword>
<feature type="binding site" evidence="2">
    <location>
        <position position="105"/>
    </location>
    <ligand>
        <name>substrate</name>
    </ligand>
</feature>
<feature type="binding site" evidence="2">
    <location>
        <position position="170"/>
    </location>
    <ligand>
        <name>substrate</name>
    </ligand>
</feature>
<proteinExistence type="predicted"/>
<feature type="domain" description="Deoxynucleoside kinase" evidence="4">
    <location>
        <begin position="8"/>
        <end position="222"/>
    </location>
</feature>
<dbReference type="InterPro" id="IPR031314">
    <property type="entry name" value="DNK_dom"/>
</dbReference>
<dbReference type="GO" id="GO:0019136">
    <property type="term" value="F:deoxynucleoside kinase activity"/>
    <property type="evidence" value="ECO:0007669"/>
    <property type="project" value="InterPro"/>
</dbReference>
<feature type="active site" description="Proton acceptor" evidence="1">
    <location>
        <position position="104"/>
    </location>
</feature>
<sequence length="228" mass="27038">MQKVPIVISIEGNIGSGKSTIMKYLSNNFNNFVEMQGDNIKICYLQEPVSKWTSFTDKSGKNIIENYYSDQKKYAFQFQMMAYISRLSQFKQAINEGYDVIFTERSMYTDKNVFAKMLYDEGKIEEIEYKIYNAWFNEFAECLHNMKIYYVKTDPEICCNRIEKRSRKGEENIPLDYLKSCSNYHNKWLDDFEKKIVVNGNINITESIFNENKYFNEIANNIYLLIKS</sequence>
<evidence type="ECO:0000256" key="2">
    <source>
        <dbReference type="PIRSR" id="PIRSR000705-2"/>
    </source>
</evidence>
<dbReference type="PIRSF" id="PIRSF000705">
    <property type="entry name" value="DNK"/>
    <property type="match status" value="1"/>
</dbReference>
<dbReference type="Gene3D" id="3.40.50.300">
    <property type="entry name" value="P-loop containing nucleotide triphosphate hydrolases"/>
    <property type="match status" value="1"/>
</dbReference>
<keyword evidence="5" id="KW-0808">Transferase</keyword>
<dbReference type="InterPro" id="IPR027417">
    <property type="entry name" value="P-loop_NTPase"/>
</dbReference>
<dbReference type="PANTHER" id="PTHR10513:SF35">
    <property type="entry name" value="DEOXYADENOSINE KINASE"/>
    <property type="match status" value="1"/>
</dbReference>
<evidence type="ECO:0000259" key="4">
    <source>
        <dbReference type="Pfam" id="PF01712"/>
    </source>
</evidence>
<dbReference type="GO" id="GO:0005524">
    <property type="term" value="F:ATP binding"/>
    <property type="evidence" value="ECO:0007669"/>
    <property type="project" value="UniProtKB-KW"/>
</dbReference>
<accession>A0A9E8GB76</accession>
<organism evidence="5">
    <name type="scientific">Nucleocytoviricota sp</name>
    <dbReference type="NCBI Taxonomy" id="2809609"/>
    <lineage>
        <taxon>Viruses</taxon>
        <taxon>Varidnaviria</taxon>
        <taxon>Bamfordvirae</taxon>
        <taxon>Nucleocytoviricota</taxon>
    </lineage>
</organism>
<feature type="binding site" evidence="2">
    <location>
        <position position="47"/>
    </location>
    <ligand>
        <name>substrate</name>
    </ligand>
</feature>
<dbReference type="EMBL" id="OP765584">
    <property type="protein sequence ID" value="UZT29165.1"/>
    <property type="molecule type" value="Genomic_DNA"/>
</dbReference>
<evidence type="ECO:0000256" key="1">
    <source>
        <dbReference type="PIRSR" id="PIRSR000705-1"/>
    </source>
</evidence>
<keyword evidence="5" id="KW-0418">Kinase</keyword>
<feature type="binding site" evidence="2">
    <location>
        <position position="79"/>
    </location>
    <ligand>
        <name>substrate</name>
    </ligand>
</feature>
<keyword evidence="3" id="KW-0547">Nucleotide-binding</keyword>
<reference evidence="5" key="1">
    <citation type="submission" date="2022-11" db="EMBL/GenBank/DDBJ databases">
        <title>Genomics discovery of giant fungal viruses from subsurface oceanic crustal fluids.</title>
        <authorList>
            <person name="Bhattacharjee A.S."/>
            <person name="Schulz F."/>
            <person name="Woyke T."/>
            <person name="Orcutt B.N."/>
            <person name="Matinez Martinez J."/>
        </authorList>
    </citation>
    <scope>NUCLEOTIDE SEQUENCE</scope>
    <source>
        <strain evidence="5">VSAG8.JdFR</strain>
    </source>
</reference>
<feature type="binding site" evidence="3">
    <location>
        <begin position="12"/>
        <end position="20"/>
    </location>
    <ligand>
        <name>ATP</name>
        <dbReference type="ChEBI" id="CHEBI:30616"/>
    </ligand>
</feature>
<protein>
    <submittedName>
        <fullName evidence="5">Deoxynucleoside kinase</fullName>
    </submittedName>
</protein>
<name>A0A9E8GB76_9VIRU</name>